<evidence type="ECO:0000256" key="11">
    <source>
        <dbReference type="RuleBase" id="RU363047"/>
    </source>
</evidence>
<dbReference type="InterPro" id="IPR000725">
    <property type="entry name" value="Olfact_rcpt"/>
</dbReference>
<evidence type="ECO:0000256" key="10">
    <source>
        <dbReference type="RuleBase" id="RU000688"/>
    </source>
</evidence>
<feature type="transmembrane region" description="Helical" evidence="11">
    <location>
        <begin position="60"/>
        <end position="78"/>
    </location>
</feature>
<organism evidence="13 14">
    <name type="scientific">Pyxicephalus adspersus</name>
    <name type="common">African bullfrog</name>
    <dbReference type="NCBI Taxonomy" id="30357"/>
    <lineage>
        <taxon>Eukaryota</taxon>
        <taxon>Metazoa</taxon>
        <taxon>Chordata</taxon>
        <taxon>Craniata</taxon>
        <taxon>Vertebrata</taxon>
        <taxon>Euteleostomi</taxon>
        <taxon>Amphibia</taxon>
        <taxon>Batrachia</taxon>
        <taxon>Anura</taxon>
        <taxon>Neobatrachia</taxon>
        <taxon>Ranoidea</taxon>
        <taxon>Pyxicephalidae</taxon>
        <taxon>Pyxicephalinae</taxon>
        <taxon>Pyxicephalus</taxon>
    </lineage>
</organism>
<evidence type="ECO:0000256" key="6">
    <source>
        <dbReference type="ARBA" id="ARBA00023040"/>
    </source>
</evidence>
<dbReference type="PRINTS" id="PR00237">
    <property type="entry name" value="GPCRRHODOPSN"/>
</dbReference>
<evidence type="ECO:0000313" key="13">
    <source>
        <dbReference type="EMBL" id="DBA20717.1"/>
    </source>
</evidence>
<evidence type="ECO:0000256" key="3">
    <source>
        <dbReference type="ARBA" id="ARBA00022692"/>
    </source>
</evidence>
<dbReference type="PANTHER" id="PTHR26452">
    <property type="entry name" value="OLFACTORY RECEPTOR"/>
    <property type="match status" value="1"/>
</dbReference>
<dbReference type="GO" id="GO:0004984">
    <property type="term" value="F:olfactory receptor activity"/>
    <property type="evidence" value="ECO:0007669"/>
    <property type="project" value="InterPro"/>
</dbReference>
<accession>A0AAV3A8W9</accession>
<dbReference type="FunFam" id="1.20.1070.10:FF:000268">
    <property type="entry name" value="Putative olfactory receptor 2I1"/>
    <property type="match status" value="1"/>
</dbReference>
<sequence length="312" mass="35332">MEQTNVSMTTYFIVIGFSDHPVLAPILSYMVLIIYLVTIGGNITILLLVYQDQHLHTPMYFFLCNLSILDICCSTNNLHNNLISSLTGDNIISVPGCLIQIFVFLSLTCAELLILAAMSYDRYVAICRPLYYKMIMTCPVCTLLAISCLVLGTIESIPIFWEMFKLTCYRSNIINHFFCDIMPVMKLTCSDTSFLEFYILTLGVLVSAFFPFLLTVISYVFIIVSVLKINSTKGRHKAFYTCSSHLTVFLLLYTTLAIQYMRPHSLINLESNKLISLFNTAAVPLLNPLIYSLKNKDVKTAFKRKVKACSKI</sequence>
<keyword evidence="7 11" id="KW-0472">Membrane</keyword>
<dbReference type="SUPFAM" id="SSF81321">
    <property type="entry name" value="Family A G protein-coupled receptor-like"/>
    <property type="match status" value="1"/>
</dbReference>
<feature type="transmembrane region" description="Helical" evidence="11">
    <location>
        <begin position="130"/>
        <end position="154"/>
    </location>
</feature>
<feature type="transmembrane region" description="Helical" evidence="11">
    <location>
        <begin position="274"/>
        <end position="293"/>
    </location>
</feature>
<keyword evidence="3 10" id="KW-0812">Transmembrane</keyword>
<feature type="domain" description="G-protein coupled receptors family 1 profile" evidence="12">
    <location>
        <begin position="41"/>
        <end position="291"/>
    </location>
</feature>
<evidence type="ECO:0000256" key="5">
    <source>
        <dbReference type="ARBA" id="ARBA00022989"/>
    </source>
</evidence>
<dbReference type="Gene3D" id="1.20.1070.10">
    <property type="entry name" value="Rhodopsin 7-helix transmembrane proteins"/>
    <property type="match status" value="1"/>
</dbReference>
<feature type="transmembrane region" description="Helical" evidence="11">
    <location>
        <begin position="239"/>
        <end position="262"/>
    </location>
</feature>
<dbReference type="InterPro" id="IPR050516">
    <property type="entry name" value="Olfactory_GPCR"/>
</dbReference>
<evidence type="ECO:0000259" key="12">
    <source>
        <dbReference type="PROSITE" id="PS50262"/>
    </source>
</evidence>
<comment type="caution">
    <text evidence="13">The sequence shown here is derived from an EMBL/GenBank/DDBJ whole genome shotgun (WGS) entry which is preliminary data.</text>
</comment>
<dbReference type="Proteomes" id="UP001181693">
    <property type="component" value="Unassembled WGS sequence"/>
</dbReference>
<feature type="transmembrane region" description="Helical" evidence="11">
    <location>
        <begin position="197"/>
        <end position="227"/>
    </location>
</feature>
<keyword evidence="11" id="KW-0716">Sensory transduction</keyword>
<dbReference type="EMBL" id="DYDO01000007">
    <property type="protein sequence ID" value="DBA20717.1"/>
    <property type="molecule type" value="Genomic_DNA"/>
</dbReference>
<name>A0AAV3A8W9_PYXAD</name>
<evidence type="ECO:0000256" key="1">
    <source>
        <dbReference type="ARBA" id="ARBA00004651"/>
    </source>
</evidence>
<dbReference type="GO" id="GO:0005886">
    <property type="term" value="C:plasma membrane"/>
    <property type="evidence" value="ECO:0007669"/>
    <property type="project" value="UniProtKB-SubCell"/>
</dbReference>
<evidence type="ECO:0000256" key="2">
    <source>
        <dbReference type="ARBA" id="ARBA00022475"/>
    </source>
</evidence>
<dbReference type="AlphaFoldDB" id="A0AAV3A8W9"/>
<keyword evidence="2 11" id="KW-1003">Cell membrane</keyword>
<evidence type="ECO:0000256" key="7">
    <source>
        <dbReference type="ARBA" id="ARBA00023136"/>
    </source>
</evidence>
<dbReference type="InterPro" id="IPR017452">
    <property type="entry name" value="GPCR_Rhodpsn_7TM"/>
</dbReference>
<dbReference type="InterPro" id="IPR000276">
    <property type="entry name" value="GPCR_Rhodpsn"/>
</dbReference>
<dbReference type="PROSITE" id="PS00237">
    <property type="entry name" value="G_PROTEIN_RECEP_F1_1"/>
    <property type="match status" value="1"/>
</dbReference>
<proteinExistence type="inferred from homology"/>
<dbReference type="CDD" id="cd13954">
    <property type="entry name" value="7tmA_OR"/>
    <property type="match status" value="1"/>
</dbReference>
<evidence type="ECO:0000313" key="14">
    <source>
        <dbReference type="Proteomes" id="UP001181693"/>
    </source>
</evidence>
<dbReference type="PROSITE" id="PS50262">
    <property type="entry name" value="G_PROTEIN_RECEP_F1_2"/>
    <property type="match status" value="1"/>
</dbReference>
<gene>
    <name evidence="13" type="ORF">GDO54_017467</name>
</gene>
<keyword evidence="5 11" id="KW-1133">Transmembrane helix</keyword>
<evidence type="ECO:0000256" key="9">
    <source>
        <dbReference type="ARBA" id="ARBA00023224"/>
    </source>
</evidence>
<reference evidence="13" key="1">
    <citation type="thesis" date="2020" institute="ProQuest LLC" country="789 East Eisenhower Parkway, Ann Arbor, MI, USA">
        <title>Comparative Genomics and Chromosome Evolution.</title>
        <authorList>
            <person name="Mudd A.B."/>
        </authorList>
    </citation>
    <scope>NUCLEOTIDE SEQUENCE</scope>
    <source>
        <strain evidence="13">1538</strain>
        <tissue evidence="13">Blood</tissue>
    </source>
</reference>
<keyword evidence="14" id="KW-1185">Reference proteome</keyword>
<keyword evidence="9 10" id="KW-0807">Transducer</keyword>
<dbReference type="PRINTS" id="PR00245">
    <property type="entry name" value="OLFACTORYR"/>
</dbReference>
<comment type="similarity">
    <text evidence="10">Belongs to the G-protein coupled receptor 1 family.</text>
</comment>
<dbReference type="GO" id="GO:0004930">
    <property type="term" value="F:G protein-coupled receptor activity"/>
    <property type="evidence" value="ECO:0007669"/>
    <property type="project" value="UniProtKB-KW"/>
</dbReference>
<evidence type="ECO:0000256" key="4">
    <source>
        <dbReference type="ARBA" id="ARBA00022725"/>
    </source>
</evidence>
<evidence type="ECO:0000256" key="8">
    <source>
        <dbReference type="ARBA" id="ARBA00023170"/>
    </source>
</evidence>
<protein>
    <recommendedName>
        <fullName evidence="11">Olfactory receptor</fullName>
    </recommendedName>
</protein>
<keyword evidence="4 11" id="KW-0552">Olfaction</keyword>
<comment type="subcellular location">
    <subcellularLocation>
        <location evidence="1 11">Cell membrane</location>
        <topology evidence="1 11">Multi-pass membrane protein</topology>
    </subcellularLocation>
</comment>
<keyword evidence="6 10" id="KW-0297">G-protein coupled receptor</keyword>
<keyword evidence="8 10" id="KW-0675">Receptor</keyword>
<feature type="transmembrane region" description="Helical" evidence="11">
    <location>
        <begin position="98"/>
        <end position="118"/>
    </location>
</feature>
<feature type="transmembrane region" description="Helical" evidence="11">
    <location>
        <begin position="26"/>
        <end position="48"/>
    </location>
</feature>
<dbReference type="Pfam" id="PF13853">
    <property type="entry name" value="7tm_4"/>
    <property type="match status" value="1"/>
</dbReference>